<feature type="transmembrane region" description="Helical" evidence="11">
    <location>
        <begin position="15"/>
        <end position="35"/>
    </location>
</feature>
<evidence type="ECO:0000256" key="5">
    <source>
        <dbReference type="ARBA" id="ARBA00022679"/>
    </source>
</evidence>
<evidence type="ECO:0000256" key="9">
    <source>
        <dbReference type="ARBA" id="ARBA00023012"/>
    </source>
</evidence>
<dbReference type="GO" id="GO:0016036">
    <property type="term" value="P:cellular response to phosphate starvation"/>
    <property type="evidence" value="ECO:0007669"/>
    <property type="project" value="TreeGrafter"/>
</dbReference>
<keyword evidence="14" id="KW-1185">Reference proteome</keyword>
<accession>A0A1A6ARY3</accession>
<organism evidence="13 14">
    <name type="scientific">Clostridium ragsdalei P11</name>
    <dbReference type="NCBI Taxonomy" id="1353534"/>
    <lineage>
        <taxon>Bacteria</taxon>
        <taxon>Bacillati</taxon>
        <taxon>Bacillota</taxon>
        <taxon>Clostridia</taxon>
        <taxon>Eubacteriales</taxon>
        <taxon>Clostridiaceae</taxon>
        <taxon>Clostridium</taxon>
    </lineage>
</organism>
<dbReference type="PATRIC" id="fig|1353534.3.peg.2133"/>
<dbReference type="InterPro" id="IPR004358">
    <property type="entry name" value="Sig_transdc_His_kin-like_C"/>
</dbReference>
<feature type="transmembrane region" description="Helical" evidence="11">
    <location>
        <begin position="41"/>
        <end position="61"/>
    </location>
</feature>
<dbReference type="EC" id="2.7.13.3" evidence="3"/>
<keyword evidence="7 13" id="KW-0418">Kinase</keyword>
<keyword evidence="9" id="KW-0902">Two-component regulatory system</keyword>
<dbReference type="InterPro" id="IPR003594">
    <property type="entry name" value="HATPase_dom"/>
</dbReference>
<dbReference type="PROSITE" id="PS50109">
    <property type="entry name" value="HIS_KIN"/>
    <property type="match status" value="1"/>
</dbReference>
<dbReference type="SMART" id="SM00387">
    <property type="entry name" value="HATPase_c"/>
    <property type="match status" value="1"/>
</dbReference>
<feature type="domain" description="Histidine kinase" evidence="12">
    <location>
        <begin position="122"/>
        <end position="349"/>
    </location>
</feature>
<dbReference type="Gene3D" id="3.30.565.10">
    <property type="entry name" value="Histidine kinase-like ATPase, C-terminal domain"/>
    <property type="match status" value="1"/>
</dbReference>
<evidence type="ECO:0000256" key="4">
    <source>
        <dbReference type="ARBA" id="ARBA00022475"/>
    </source>
</evidence>
<dbReference type="InterPro" id="IPR050351">
    <property type="entry name" value="BphY/WalK/GraS-like"/>
</dbReference>
<dbReference type="PANTHER" id="PTHR45453">
    <property type="entry name" value="PHOSPHATE REGULON SENSOR PROTEIN PHOR"/>
    <property type="match status" value="1"/>
</dbReference>
<comment type="subcellular location">
    <subcellularLocation>
        <location evidence="2">Cell membrane</location>
        <topology evidence="2">Multi-pass membrane protein</topology>
    </subcellularLocation>
</comment>
<comment type="caution">
    <text evidence="13">The sequence shown here is derived from an EMBL/GenBank/DDBJ whole genome shotgun (WGS) entry which is preliminary data.</text>
</comment>
<evidence type="ECO:0000256" key="7">
    <source>
        <dbReference type="ARBA" id="ARBA00022777"/>
    </source>
</evidence>
<keyword evidence="6 11" id="KW-0812">Transmembrane</keyword>
<evidence type="ECO:0000256" key="6">
    <source>
        <dbReference type="ARBA" id="ARBA00022692"/>
    </source>
</evidence>
<proteinExistence type="predicted"/>
<keyword evidence="10 11" id="KW-0472">Membrane</keyword>
<evidence type="ECO:0000256" key="11">
    <source>
        <dbReference type="SAM" id="Phobius"/>
    </source>
</evidence>
<dbReference type="InterPro" id="IPR005467">
    <property type="entry name" value="His_kinase_dom"/>
</dbReference>
<name>A0A1A6ARY3_9CLOT</name>
<gene>
    <name evidence="13" type="primary">graS_4</name>
    <name evidence="13" type="ORF">CLRAG_20960</name>
</gene>
<dbReference type="Pfam" id="PF02518">
    <property type="entry name" value="HATPase_c"/>
    <property type="match status" value="1"/>
</dbReference>
<keyword evidence="5 13" id="KW-0808">Transferase</keyword>
<evidence type="ECO:0000256" key="10">
    <source>
        <dbReference type="ARBA" id="ARBA00023136"/>
    </source>
</evidence>
<evidence type="ECO:0000259" key="12">
    <source>
        <dbReference type="PROSITE" id="PS50109"/>
    </source>
</evidence>
<reference evidence="13 14" key="1">
    <citation type="journal article" date="2012" name="Front. Microbiol.">
        <title>Draft Genome Sequence of the Virulent Strain 01-B526 of the Fish Pathogen Aeromonas salmonicida.</title>
        <authorList>
            <person name="Charette S.J."/>
            <person name="Brochu F."/>
            <person name="Boyle B."/>
            <person name="Filion G."/>
            <person name="Tanaka K.H."/>
            <person name="Derome N."/>
        </authorList>
    </citation>
    <scope>NUCLEOTIDE SEQUENCE [LARGE SCALE GENOMIC DNA]</scope>
    <source>
        <strain evidence="13 14">P11</strain>
    </source>
</reference>
<evidence type="ECO:0000313" key="14">
    <source>
        <dbReference type="Proteomes" id="UP000093954"/>
    </source>
</evidence>
<comment type="catalytic activity">
    <reaction evidence="1">
        <text>ATP + protein L-histidine = ADP + protein N-phospho-L-histidine.</text>
        <dbReference type="EC" id="2.7.13.3"/>
    </reaction>
</comment>
<keyword evidence="8 11" id="KW-1133">Transmembrane helix</keyword>
<evidence type="ECO:0000256" key="3">
    <source>
        <dbReference type="ARBA" id="ARBA00012438"/>
    </source>
</evidence>
<dbReference type="GO" id="GO:0005886">
    <property type="term" value="C:plasma membrane"/>
    <property type="evidence" value="ECO:0007669"/>
    <property type="project" value="UniProtKB-SubCell"/>
</dbReference>
<dbReference type="Proteomes" id="UP000093954">
    <property type="component" value="Unassembled WGS sequence"/>
</dbReference>
<evidence type="ECO:0000256" key="8">
    <source>
        <dbReference type="ARBA" id="ARBA00022989"/>
    </source>
</evidence>
<dbReference type="EMBL" id="LROS01000022">
    <property type="protein sequence ID" value="OBR92803.1"/>
    <property type="molecule type" value="Genomic_DNA"/>
</dbReference>
<protein>
    <recommendedName>
        <fullName evidence="3">histidine kinase</fullName>
        <ecNumber evidence="3">2.7.13.3</ecNumber>
    </recommendedName>
</protein>
<dbReference type="SUPFAM" id="SSF55874">
    <property type="entry name" value="ATPase domain of HSP90 chaperone/DNA topoisomerase II/histidine kinase"/>
    <property type="match status" value="1"/>
</dbReference>
<evidence type="ECO:0000256" key="2">
    <source>
        <dbReference type="ARBA" id="ARBA00004651"/>
    </source>
</evidence>
<sequence length="353" mass="41256">MDNKKVLVNFLKDKLAFTVGYFLNTSLILFYGYLISNKSDVIYPLLISTIIYVFIIFNEWIKYYRFNRGFNEGIESRYFDLNPKTNEQKEISKAIFKIHENYTNKISTIYAQNADNKYFLSQWIHNIKTPTSIIDLVVQKAAKEIKYINESSTINQTDILKLFLDIREENDKVKSGLDQILNIDRLNSFSKDYDPQEADLVLLLKEVINSKKNQFIYNNVFPKIEFNYEKILIITDKKWNKFMLEQIIANAIKYSGDRSQKKYVYFNMYLDNKEVKLTIRDEGIGIPGYDIKRVFEPFFTGENGRKVGNATGIGLYICKLISKKLNHNINIDSEVDKGTTFSITYPLKLDTTG</sequence>
<dbReference type="AlphaFoldDB" id="A0A1A6ARY3"/>
<dbReference type="GO" id="GO:0000155">
    <property type="term" value="F:phosphorelay sensor kinase activity"/>
    <property type="evidence" value="ECO:0007669"/>
    <property type="project" value="TreeGrafter"/>
</dbReference>
<dbReference type="InterPro" id="IPR036890">
    <property type="entry name" value="HATPase_C_sf"/>
</dbReference>
<dbReference type="PANTHER" id="PTHR45453:SF2">
    <property type="entry name" value="HISTIDINE KINASE"/>
    <property type="match status" value="1"/>
</dbReference>
<evidence type="ECO:0000256" key="1">
    <source>
        <dbReference type="ARBA" id="ARBA00000085"/>
    </source>
</evidence>
<keyword evidence="4" id="KW-1003">Cell membrane</keyword>
<dbReference type="RefSeq" id="WP_065078366.1">
    <property type="nucleotide sequence ID" value="NZ_LROS01000022.1"/>
</dbReference>
<dbReference type="GO" id="GO:0004721">
    <property type="term" value="F:phosphoprotein phosphatase activity"/>
    <property type="evidence" value="ECO:0007669"/>
    <property type="project" value="TreeGrafter"/>
</dbReference>
<evidence type="ECO:0000313" key="13">
    <source>
        <dbReference type="EMBL" id="OBR92803.1"/>
    </source>
</evidence>
<dbReference type="PRINTS" id="PR00344">
    <property type="entry name" value="BCTRLSENSOR"/>
</dbReference>